<dbReference type="InterPro" id="IPR000983">
    <property type="entry name" value="Bac_GSPG_pilin"/>
</dbReference>
<evidence type="ECO:0008006" key="4">
    <source>
        <dbReference type="Google" id="ProtNLM"/>
    </source>
</evidence>
<evidence type="ECO:0000313" key="3">
    <source>
        <dbReference type="Proteomes" id="UP000092695"/>
    </source>
</evidence>
<dbReference type="GO" id="GO:0015628">
    <property type="term" value="P:protein secretion by the type II secretion system"/>
    <property type="evidence" value="ECO:0007669"/>
    <property type="project" value="InterPro"/>
</dbReference>
<dbReference type="GO" id="GO:0015627">
    <property type="term" value="C:type II protein secretion system complex"/>
    <property type="evidence" value="ECO:0007669"/>
    <property type="project" value="InterPro"/>
</dbReference>
<dbReference type="PANTHER" id="PTHR30093">
    <property type="entry name" value="GENERAL SECRETION PATHWAY PROTEIN G"/>
    <property type="match status" value="1"/>
</dbReference>
<keyword evidence="3" id="KW-1185">Reference proteome</keyword>
<dbReference type="RefSeq" id="WP_068616311.1">
    <property type="nucleotide sequence ID" value="NZ_CP016268.1"/>
</dbReference>
<dbReference type="AlphaFoldDB" id="A0A193LH59"/>
<dbReference type="Proteomes" id="UP000092695">
    <property type="component" value="Chromosome"/>
</dbReference>
<dbReference type="SUPFAM" id="SSF54523">
    <property type="entry name" value="Pili subunits"/>
    <property type="match status" value="1"/>
</dbReference>
<dbReference type="PRINTS" id="PR00813">
    <property type="entry name" value="BCTERIALGSPG"/>
</dbReference>
<evidence type="ECO:0000313" key="2">
    <source>
        <dbReference type="EMBL" id="ANO51714.1"/>
    </source>
</evidence>
<dbReference type="PANTHER" id="PTHR30093:SF47">
    <property type="entry name" value="TYPE IV PILUS NON-CORE MINOR PILIN PILE"/>
    <property type="match status" value="1"/>
</dbReference>
<name>A0A193LH59_9GAMM</name>
<keyword evidence="1" id="KW-0488">Methylation</keyword>
<reference evidence="2 3" key="1">
    <citation type="submission" date="2016-06" db="EMBL/GenBank/DDBJ databases">
        <title>Complete genome sequence of a deep-branching marine Gamma Proteobacterium Woeseia oceani type strain XK5.</title>
        <authorList>
            <person name="Mu D."/>
            <person name="Du Z."/>
        </authorList>
    </citation>
    <scope>NUCLEOTIDE SEQUENCE [LARGE SCALE GENOMIC DNA]</scope>
    <source>
        <strain evidence="2 3">XK5</strain>
    </source>
</reference>
<organism evidence="2 3">
    <name type="scientific">Woeseia oceani</name>
    <dbReference type="NCBI Taxonomy" id="1548547"/>
    <lineage>
        <taxon>Bacteria</taxon>
        <taxon>Pseudomonadati</taxon>
        <taxon>Pseudomonadota</taxon>
        <taxon>Gammaproteobacteria</taxon>
        <taxon>Woeseiales</taxon>
        <taxon>Woeseiaceae</taxon>
        <taxon>Woeseia</taxon>
    </lineage>
</organism>
<protein>
    <recommendedName>
        <fullName evidence="4">Pilus assembly protein PilE</fullName>
    </recommendedName>
</protein>
<dbReference type="Pfam" id="PF16732">
    <property type="entry name" value="ComP_DUS"/>
    <property type="match status" value="1"/>
</dbReference>
<dbReference type="Gene3D" id="3.30.700.10">
    <property type="entry name" value="Glycoprotein, Type 4 Pilin"/>
    <property type="match status" value="1"/>
</dbReference>
<evidence type="ECO:0000256" key="1">
    <source>
        <dbReference type="ARBA" id="ARBA00022481"/>
    </source>
</evidence>
<dbReference type="InterPro" id="IPR045584">
    <property type="entry name" value="Pilin-like"/>
</dbReference>
<dbReference type="EMBL" id="CP016268">
    <property type="protein sequence ID" value="ANO51714.1"/>
    <property type="molecule type" value="Genomic_DNA"/>
</dbReference>
<accession>A0A193LH59</accession>
<dbReference type="NCBIfam" id="TIGR02532">
    <property type="entry name" value="IV_pilin_GFxxxE"/>
    <property type="match status" value="1"/>
</dbReference>
<dbReference type="KEGG" id="woc:BA177_11325"/>
<sequence>MHKFMRGVTLMELMIVVVVLGILTAIAYPNYRQYAARAKRTEARSALLQIATNQERFYLQNNTYTNNLANLGFPVGACHTTSSGSYSVCIPNADANNFTATATYQNTDAEAGVCSSFTIDGRGAKTSAPEPNCWTRTR</sequence>
<dbReference type="InterPro" id="IPR012902">
    <property type="entry name" value="N_methyl_site"/>
</dbReference>
<proteinExistence type="predicted"/>
<dbReference type="OrthoDB" id="5296638at2"/>
<dbReference type="Pfam" id="PF07963">
    <property type="entry name" value="N_methyl"/>
    <property type="match status" value="1"/>
</dbReference>
<dbReference type="GO" id="GO:0043683">
    <property type="term" value="P:type IV pilus assembly"/>
    <property type="evidence" value="ECO:0007669"/>
    <property type="project" value="InterPro"/>
</dbReference>
<gene>
    <name evidence="2" type="ORF">BA177_11325</name>
</gene>
<dbReference type="InterPro" id="IPR031982">
    <property type="entry name" value="PilE-like"/>
</dbReference>
<dbReference type="STRING" id="1548547.BA177_11325"/>